<dbReference type="PANTHER" id="PTHR14387:SF7">
    <property type="entry name" value="THYROID ADENOMA-ASSOCIATED PROTEIN"/>
    <property type="match status" value="1"/>
</dbReference>
<feature type="domain" description="DUF2428" evidence="6">
    <location>
        <begin position="965"/>
        <end position="1261"/>
    </location>
</feature>
<dbReference type="Pfam" id="PF10350">
    <property type="entry name" value="DUF2428"/>
    <property type="match status" value="1"/>
</dbReference>
<sequence length="1929" mass="212061">MVLKKRKVVQVGAIVLASENLEKLKALDGGPLAQQLASVLQECVQLNDGVQQIQLIKKMGSLFEEMDEKETESPLLHGCLETLALIYFSLDSKNPLKRALASALSAVPGRLQGGAVEILSVCLQERLGAESLAVYRAVTDCVTGCLESFSLGTLLKSCSFLSTVFQFLQKALTSYHEQNSSLHGNHIAQTQLMQDCLAAVKASMVVVQRSQERICGALQAQHGSLLWETMSGLLSCFTSILIDGNFLQTVQSTSGMAVVLFIRTMLEHKDNLASLVDDLLAGAEESLSAAPRWLSGSCTELYSRERPAPVALFLCHGALAMLSWRSRELGGRGEELLLHIPSVLLELNSQLKESSMAMSVSRILHLWTCAALDGLECGSCSPSLRASLSGDSPLLRALLEYVYAHWEHPLDGVRHQTKAVFRHLLRMQRAVTGITHANEDPFFTSLTQNLLALEWHSKGKYASLSCLVEYLGAESLLAADAHIPAQLLSLMGDQSLAPYASDLLETLFESHRTQLSSSPGQGGSWLEQWHHVWVSPLLDALCEGQLDQTTYITDYCLPKLLKCSPESLSHMVRVLQSSEQDRSRGPGSSRGALGALMTCLRAARAQGVLRSTQEGVWGGGLIPIALLKQALVHKHDQVRVDALGLICESHRSTEMLSAQEMELMHHFLPNNLNTQSPGVRQQTLSLLRKLFCRIRDSTQLLQKRSEQRKPQVEEGAESQDLLCTLQHYKARPDSGGHFEFMWWVCETLFQALFPGASFPTRFSALNLLGLVADTFTFSTQAGPRHSLFQLEETLTPARVQAVLECITSGFEEIKSLAFDLLRKLPPSALGFQDTARLKGLLQAALTLSTSTKPYDCVSASYLLNLLVHQGVLLRALQLCAEEQRVDLSVGERGQEGEAVEILERNTFAVVKYLLVCLTVEIEQAERSLLQAAVTHPMYGRVHCIIAGLQQLNLRSLGMVSQWRELVAELISVSYRISAVVSPVVQSSSPEGLIPMDTEPESAASLQQILQEIQPRDTDDFFSEARLLEQEREGSPADDNPSVGQRGRQGQPCQVTAQMVLVCCWRSMKEVSLLLGMVCESLPLQCTAETRDGLLTVQQVQGIGLYFRQQLLQSRHRGAFELAYVGFVKLTEMLTRCSIKNLQQLPQRWLWDVLDEVKSSDPSSKLCATRRSAGIPFYIQALLSSEPKASSCSLLKMTMTELIALAMPSGELQTDASTVPQVHALNILRALFRDTRLSENIIPYVAEGAQAAILGFTSPVWAVRNSSTLLFSTVLTRIFGVKKGRDEHSKKNRMIGRELFSRFPALYPFLLRQLETVASTVDGDSGVLKLHPCLFLLLLILGRLYPSPMDGTSSTLSLAPFVPFIIRCGRSPVWRSREMAARALVPFVMVNQLPSTALALLRELPDRAEATVRHNHVHGTLLQVLHLLRAYLESKHRADSETQHELRDIITCVRARLWLATRLNPCVVTRAASLDILTCLCSALGGKAGDPELASLQEGVLELVSDSELLEPGSRSVAEPGVTQYLLSVARLALCVWQQSPWESLPARLLQSPVYEVRLLVLQVALDQLQSPTPLPTAPYTSLLSGAGSTLQTLALQETHPQCLAMVLKVLSHLSLDTLLPWTVNMLSDCELLGWILSLAEDSIHSVEIHCASLRFASRLVIHWVECNCKELGGAMQPDLTRWAGLVAQCCEDEQPIEIKLTATEILVSATPSLLTSTTLPLGLAGTLALWRSLFTLLQDEDQEARDRAADFIASVPPQLTACGPADVAPSLVNPAVALDLGLGLLCRLFQLWDQTPAGALTLTEWLLGDRDPKTDVEDDSSSLGDEAFLFDKGEVNLWAERLVYIRLLHKHLSTLLASAPPLSINEAKLAPLTSLASARQTSTSQLLRALPPVPEFSRTADFTQLTIQRERTTLALETLNTLRLGTLSC</sequence>
<name>A0ABR0ZWU0_HUSHU</name>
<dbReference type="InterPro" id="IPR051954">
    <property type="entry name" value="tRNA_methyltransferase_THADA"/>
</dbReference>
<gene>
    <name evidence="9" type="ORF">HHUSO_G8353</name>
</gene>
<evidence type="ECO:0000313" key="9">
    <source>
        <dbReference type="EMBL" id="KAK6489292.1"/>
    </source>
</evidence>
<evidence type="ECO:0000256" key="4">
    <source>
        <dbReference type="ARBA" id="ARBA00035698"/>
    </source>
</evidence>
<evidence type="ECO:0000256" key="5">
    <source>
        <dbReference type="SAM" id="MobiDB-lite"/>
    </source>
</evidence>
<feature type="domain" description="tRNA (32-2'-O)-methyltransferase regulator THADA-like C-terminal TPR repeats region" evidence="8">
    <location>
        <begin position="1263"/>
        <end position="1426"/>
    </location>
</feature>
<dbReference type="PANTHER" id="PTHR14387">
    <property type="entry name" value="THADA/DEATH RECEPTOR INTERACTING PROTEIN"/>
    <property type="match status" value="1"/>
</dbReference>
<evidence type="ECO:0000256" key="3">
    <source>
        <dbReference type="ARBA" id="ARBA00035625"/>
    </source>
</evidence>
<comment type="caution">
    <text evidence="9">The sequence shown here is derived from an EMBL/GenBank/DDBJ whole genome shotgun (WGS) entry which is preliminary data.</text>
</comment>
<dbReference type="SUPFAM" id="SSF48371">
    <property type="entry name" value="ARM repeat"/>
    <property type="match status" value="2"/>
</dbReference>
<accession>A0ABR0ZWU0</accession>
<dbReference type="InterPro" id="IPR019442">
    <property type="entry name" value="THADA/TRM732_DUF2428"/>
</dbReference>
<evidence type="ECO:0000259" key="8">
    <source>
        <dbReference type="Pfam" id="PF25151"/>
    </source>
</evidence>
<comment type="similarity">
    <text evidence="1">Belongs to the THADA family.</text>
</comment>
<dbReference type="Pfam" id="PF25150">
    <property type="entry name" value="TPR_Trm732"/>
    <property type="match status" value="1"/>
</dbReference>
<dbReference type="Pfam" id="PF25151">
    <property type="entry name" value="TPR_Trm732_C"/>
    <property type="match status" value="1"/>
</dbReference>
<dbReference type="InterPro" id="IPR016024">
    <property type="entry name" value="ARM-type_fold"/>
</dbReference>
<evidence type="ECO:0000259" key="7">
    <source>
        <dbReference type="Pfam" id="PF25150"/>
    </source>
</evidence>
<dbReference type="InterPro" id="IPR056842">
    <property type="entry name" value="THADA-like_TPR_C"/>
</dbReference>
<feature type="region of interest" description="Disordered" evidence="5">
    <location>
        <begin position="1028"/>
        <end position="1048"/>
    </location>
</feature>
<dbReference type="Proteomes" id="UP001369086">
    <property type="component" value="Unassembled WGS sequence"/>
</dbReference>
<proteinExistence type="inferred from homology"/>
<evidence type="ECO:0000256" key="1">
    <source>
        <dbReference type="ARBA" id="ARBA00010409"/>
    </source>
</evidence>
<keyword evidence="10" id="KW-1185">Reference proteome</keyword>
<protein>
    <recommendedName>
        <fullName evidence="4">tRNA (32-2'-O)-methyltransferase regulator THADA</fullName>
    </recommendedName>
</protein>
<evidence type="ECO:0000256" key="2">
    <source>
        <dbReference type="ARBA" id="ARBA00022694"/>
    </source>
</evidence>
<dbReference type="EMBL" id="JAHFZB010000006">
    <property type="protein sequence ID" value="KAK6489292.1"/>
    <property type="molecule type" value="Genomic_DNA"/>
</dbReference>
<evidence type="ECO:0000313" key="10">
    <source>
        <dbReference type="Proteomes" id="UP001369086"/>
    </source>
</evidence>
<dbReference type="InterPro" id="IPR056843">
    <property type="entry name" value="THADA-like_TPR"/>
</dbReference>
<feature type="domain" description="tRNA (32-2'-O)-methyltransferase regulator THADA-like TPR repeats region" evidence="7">
    <location>
        <begin position="529"/>
        <end position="814"/>
    </location>
</feature>
<comment type="function">
    <text evidence="3">Together with methyltransferase FTSJ1, methylates the 2'-O-ribose of nucleotides at position 32 of the anticodon loop of substrate tRNAs.</text>
</comment>
<organism evidence="9 10">
    <name type="scientific">Huso huso</name>
    <name type="common">Beluga</name>
    <name type="synonym">Acipenser huso</name>
    <dbReference type="NCBI Taxonomy" id="61971"/>
    <lineage>
        <taxon>Eukaryota</taxon>
        <taxon>Metazoa</taxon>
        <taxon>Chordata</taxon>
        <taxon>Craniata</taxon>
        <taxon>Vertebrata</taxon>
        <taxon>Euteleostomi</taxon>
        <taxon>Actinopterygii</taxon>
        <taxon>Chondrostei</taxon>
        <taxon>Acipenseriformes</taxon>
        <taxon>Acipenseridae</taxon>
        <taxon>Huso</taxon>
    </lineage>
</organism>
<reference evidence="9 10" key="1">
    <citation type="submission" date="2021-05" db="EMBL/GenBank/DDBJ databases">
        <authorList>
            <person name="Zahm M."/>
            <person name="Klopp C."/>
            <person name="Cabau C."/>
            <person name="Kuhl H."/>
            <person name="Suciu R."/>
            <person name="Ciorpac M."/>
            <person name="Holostenco D."/>
            <person name="Gessner J."/>
            <person name="Wuertz S."/>
            <person name="Hohne C."/>
            <person name="Stock M."/>
            <person name="Gislard M."/>
            <person name="Lluch J."/>
            <person name="Milhes M."/>
            <person name="Lampietro C."/>
            <person name="Lopez Roques C."/>
            <person name="Donnadieu C."/>
            <person name="Du K."/>
            <person name="Schartl M."/>
            <person name="Guiguen Y."/>
        </authorList>
    </citation>
    <scope>NUCLEOTIDE SEQUENCE [LARGE SCALE GENOMIC DNA]</scope>
    <source>
        <strain evidence="9">Hh-F2</strain>
        <tissue evidence="9">Blood</tissue>
    </source>
</reference>
<evidence type="ECO:0000259" key="6">
    <source>
        <dbReference type="Pfam" id="PF10350"/>
    </source>
</evidence>
<keyword evidence="2" id="KW-0819">tRNA processing</keyword>